<dbReference type="PANTHER" id="PTHR33116">
    <property type="entry name" value="REVERSE TRANSCRIPTASE ZINC-BINDING DOMAIN-CONTAINING PROTEIN-RELATED-RELATED"/>
    <property type="match status" value="1"/>
</dbReference>
<dbReference type="EMBL" id="JAKOGI010003149">
    <property type="protein sequence ID" value="KAJ8420783.1"/>
    <property type="molecule type" value="Genomic_DNA"/>
</dbReference>
<proteinExistence type="predicted"/>
<dbReference type="OrthoDB" id="1622315at2759"/>
<name>A0A9Q1JJ16_9CARY</name>
<gene>
    <name evidence="2" type="ORF">Cgig2_030491</name>
</gene>
<sequence>MYNYWASIFLPPKAVVEKITTICRSYLWGGIEEYTRVPHISWAHTWQAKKHGGIGIKDYDAWNKITIAKLIWAVATKKDVPWVKWAHGRYIKDKDWWDYTPAPDSSWIWKKNLLHQRSFQSRLFSLICTELSSNVTWDKVVWARSAIPRHAFITWVYVQHGLPTKKRLSRFLPQTDLQCAFCHSAEEDDTHLFSDYPYA</sequence>
<accession>A0A9Q1JJ16</accession>
<evidence type="ECO:0000259" key="1">
    <source>
        <dbReference type="Pfam" id="PF13966"/>
    </source>
</evidence>
<dbReference type="PANTHER" id="PTHR33116:SF80">
    <property type="entry name" value="REVERSE TRANSCRIPTASE ZINC-BINDING DOMAIN-CONTAINING PROTEIN"/>
    <property type="match status" value="1"/>
</dbReference>
<evidence type="ECO:0000313" key="2">
    <source>
        <dbReference type="EMBL" id="KAJ8420783.1"/>
    </source>
</evidence>
<protein>
    <recommendedName>
        <fullName evidence="1">Reverse transcriptase zinc-binding domain-containing protein</fullName>
    </recommendedName>
</protein>
<comment type="caution">
    <text evidence="2">The sequence shown here is derived from an EMBL/GenBank/DDBJ whole genome shotgun (WGS) entry which is preliminary data.</text>
</comment>
<keyword evidence="3" id="KW-1185">Reference proteome</keyword>
<reference evidence="2" key="1">
    <citation type="submission" date="2022-04" db="EMBL/GenBank/DDBJ databases">
        <title>Carnegiea gigantea Genome sequencing and assembly v2.</title>
        <authorList>
            <person name="Copetti D."/>
            <person name="Sanderson M.J."/>
            <person name="Burquez A."/>
            <person name="Wojciechowski M.F."/>
        </authorList>
    </citation>
    <scope>NUCLEOTIDE SEQUENCE</scope>
    <source>
        <strain evidence="2">SGP5-SGP5p</strain>
        <tissue evidence="2">Aerial part</tissue>
    </source>
</reference>
<dbReference type="Proteomes" id="UP001153076">
    <property type="component" value="Unassembled WGS sequence"/>
</dbReference>
<dbReference type="InterPro" id="IPR026960">
    <property type="entry name" value="RVT-Znf"/>
</dbReference>
<feature type="domain" description="Reverse transcriptase zinc-binding" evidence="1">
    <location>
        <begin position="128"/>
        <end position="196"/>
    </location>
</feature>
<dbReference type="AlphaFoldDB" id="A0A9Q1JJ16"/>
<organism evidence="2 3">
    <name type="scientific">Carnegiea gigantea</name>
    <dbReference type="NCBI Taxonomy" id="171969"/>
    <lineage>
        <taxon>Eukaryota</taxon>
        <taxon>Viridiplantae</taxon>
        <taxon>Streptophyta</taxon>
        <taxon>Embryophyta</taxon>
        <taxon>Tracheophyta</taxon>
        <taxon>Spermatophyta</taxon>
        <taxon>Magnoliopsida</taxon>
        <taxon>eudicotyledons</taxon>
        <taxon>Gunneridae</taxon>
        <taxon>Pentapetalae</taxon>
        <taxon>Caryophyllales</taxon>
        <taxon>Cactineae</taxon>
        <taxon>Cactaceae</taxon>
        <taxon>Cactoideae</taxon>
        <taxon>Echinocereeae</taxon>
        <taxon>Carnegiea</taxon>
    </lineage>
</organism>
<evidence type="ECO:0000313" key="3">
    <source>
        <dbReference type="Proteomes" id="UP001153076"/>
    </source>
</evidence>
<dbReference type="Pfam" id="PF13966">
    <property type="entry name" value="zf-RVT"/>
    <property type="match status" value="1"/>
</dbReference>